<organism evidence="1 2">
    <name type="scientific">Blattamonas nauphoetae</name>
    <dbReference type="NCBI Taxonomy" id="2049346"/>
    <lineage>
        <taxon>Eukaryota</taxon>
        <taxon>Metamonada</taxon>
        <taxon>Preaxostyla</taxon>
        <taxon>Oxymonadida</taxon>
        <taxon>Blattamonas</taxon>
    </lineage>
</organism>
<comment type="caution">
    <text evidence="1">The sequence shown here is derived from an EMBL/GenBank/DDBJ whole genome shotgun (WGS) entry which is preliminary data.</text>
</comment>
<proteinExistence type="predicted"/>
<protein>
    <submittedName>
        <fullName evidence="1">Uncharacterized protein</fullName>
    </submittedName>
</protein>
<accession>A0ABQ9YJY2</accession>
<evidence type="ECO:0000313" key="1">
    <source>
        <dbReference type="EMBL" id="KAK2964066.1"/>
    </source>
</evidence>
<reference evidence="1 2" key="1">
    <citation type="journal article" date="2022" name="bioRxiv">
        <title>Genomics of Preaxostyla Flagellates Illuminates Evolutionary Transitions and the Path Towards Mitochondrial Loss.</title>
        <authorList>
            <person name="Novak L.V.F."/>
            <person name="Treitli S.C."/>
            <person name="Pyrih J."/>
            <person name="Halakuc P."/>
            <person name="Pipaliya S.V."/>
            <person name="Vacek V."/>
            <person name="Brzon O."/>
            <person name="Soukal P."/>
            <person name="Eme L."/>
            <person name="Dacks J.B."/>
            <person name="Karnkowska A."/>
            <person name="Elias M."/>
            <person name="Hampl V."/>
        </authorList>
    </citation>
    <scope>NUCLEOTIDE SEQUENCE [LARGE SCALE GENOMIC DNA]</scope>
    <source>
        <strain evidence="1">NAU3</strain>
        <tissue evidence="1">Gut</tissue>
    </source>
</reference>
<evidence type="ECO:0000313" key="2">
    <source>
        <dbReference type="Proteomes" id="UP001281761"/>
    </source>
</evidence>
<gene>
    <name evidence="1" type="ORF">BLNAU_1147</name>
</gene>
<dbReference type="Proteomes" id="UP001281761">
    <property type="component" value="Unassembled WGS sequence"/>
</dbReference>
<name>A0ABQ9YJY2_9EUKA</name>
<keyword evidence="2" id="KW-1185">Reference proteome</keyword>
<sequence>MKLQPVLDVSFEAKVVKFLKSVDLHAAFSFEAFLRNFASLSDDPHSDLVQSIVVIISSPSNVITTASMKMIDSLIWQCSAEAILALVKADLIPQIITTLNPLSLSLSHCAHIHTYLIHLINASQNLTTPEKFKLLRIEDHDEQQAVHETVLQQVLVPSEKYIGHLCMNRYSIIDAEQWKYFLDLITQFIRKSPYYQPTMNFVLHMPVIFTIPSCLTFFEAERSIWYLLYFMVRNQQEWNKQSRNIRRSGTAIFRCLRMEGIEDGFEEKLQHDRNSHFGGDNVDEVIELNNLQGMNLPRRR</sequence>
<dbReference type="EMBL" id="JARBJD010000004">
    <property type="protein sequence ID" value="KAK2964066.1"/>
    <property type="molecule type" value="Genomic_DNA"/>
</dbReference>